<accession>A0A9W6YUT8</accession>
<comment type="caution">
    <text evidence="1">The sequence shown here is derived from an EMBL/GenBank/DDBJ whole genome shotgun (WGS) entry which is preliminary data.</text>
</comment>
<evidence type="ECO:0000313" key="1">
    <source>
        <dbReference type="EMBL" id="GMG20592.1"/>
    </source>
</evidence>
<gene>
    <name evidence="1" type="ORF">Amon01_000134800</name>
</gene>
<dbReference type="EMBL" id="BSXU01000409">
    <property type="protein sequence ID" value="GMG20592.1"/>
    <property type="molecule type" value="Genomic_DNA"/>
</dbReference>
<dbReference type="Proteomes" id="UP001165063">
    <property type="component" value="Unassembled WGS sequence"/>
</dbReference>
<dbReference type="OrthoDB" id="4016214at2759"/>
<organism evidence="1 2">
    <name type="scientific">Ambrosiozyma monospora</name>
    <name type="common">Yeast</name>
    <name type="synonym">Endomycopsis monosporus</name>
    <dbReference type="NCBI Taxonomy" id="43982"/>
    <lineage>
        <taxon>Eukaryota</taxon>
        <taxon>Fungi</taxon>
        <taxon>Dikarya</taxon>
        <taxon>Ascomycota</taxon>
        <taxon>Saccharomycotina</taxon>
        <taxon>Pichiomycetes</taxon>
        <taxon>Pichiales</taxon>
        <taxon>Pichiaceae</taxon>
        <taxon>Ambrosiozyma</taxon>
    </lineage>
</organism>
<dbReference type="GO" id="GO:0003677">
    <property type="term" value="F:DNA binding"/>
    <property type="evidence" value="ECO:0007669"/>
    <property type="project" value="InterPro"/>
</dbReference>
<reference evidence="1" key="1">
    <citation type="submission" date="2023-04" db="EMBL/GenBank/DDBJ databases">
        <title>Ambrosiozyma monospora NBRC 1965.</title>
        <authorList>
            <person name="Ichikawa N."/>
            <person name="Sato H."/>
            <person name="Tonouchi N."/>
        </authorList>
    </citation>
    <scope>NUCLEOTIDE SEQUENCE</scope>
    <source>
        <strain evidence="1">NBRC 1965</strain>
    </source>
</reference>
<dbReference type="InterPro" id="IPR038279">
    <property type="entry name" value="Ndc10_dom2_sf"/>
</dbReference>
<name>A0A9W6YUT8_AMBMO</name>
<proteinExistence type="predicted"/>
<keyword evidence="2" id="KW-1185">Reference proteome</keyword>
<dbReference type="Gene3D" id="1.10.443.20">
    <property type="entry name" value="Centromere DNA-binding protein complex CBF3 subunit, domain 2"/>
    <property type="match status" value="1"/>
</dbReference>
<protein>
    <submittedName>
        <fullName evidence="1">Unnamed protein product</fullName>
    </submittedName>
</protein>
<sequence>MFTGFLLTTLGHQTQLKGDTFRSIRLFDIRLDDKTPKFDGVSPTVRKGVAITLTHEKKIPKLNQYKESFLLRHKDPTLCAICSLGITLFIKMNEIDELKKLNDSLFDVNAKQFKNWDDDANKHFSWLKYKLFDFTHKAGCKLLGSVISQANVNVTPSMNMFSISAPLHSAEANIDTTPNPNSIDALPMKVVQFGAVFLPDEMYYISRDIEAPDSLKDQIFPWIDRYRDFLIDPTDEEKKSIRTDGVYGLAAQVLKTLEFVRGTVYVARCCYYAS</sequence>
<evidence type="ECO:0000313" key="2">
    <source>
        <dbReference type="Proteomes" id="UP001165063"/>
    </source>
</evidence>
<dbReference type="AlphaFoldDB" id="A0A9W6YUT8"/>